<dbReference type="EMBL" id="JAMBOL010000009">
    <property type="protein sequence ID" value="MCM3714738.1"/>
    <property type="molecule type" value="Genomic_DNA"/>
</dbReference>
<sequence length="457" mass="50709">MKTKLEIPLTTSCCEPIRKPFFEEQTRQPDPSLPVAIIGAGPVGLAAAAHLAERGHPFLMFEAGSQVGHNIHQWGHVRLFSPWRYNIDKISAKLLSRHGWSVPDKDALPLGKELVEHYLRPLADLPEIKPYLFLNTRVTAISKQNSDKMKNAKRHQTPFVIYTENNKGQTERHHAKAVIDATGTWGQPNPAYADQVWTKEERSLSAHLTYGIPDISGKNEKRYRGKRIAVVGSGHSALNTLLDLAKLKESAPATDIIWLMRKQQVEQAYGGEEKDALQARGELGTRIHQLVDSGLIDVKTSCSIQELKKENGTVTIHAQIDEQSTTIQSIDEIIVNAGSRPDFSFLRELRLSIDSVTESVEALAPLIDPNLHSCGTVRPHGELELKQPEEHFYIAGMKSYGRAPTFLMATGYEQIRSITAYLCGDTSAARQVELDLPETGVCRVTLPVNDSQADCCS</sequence>
<dbReference type="PANTHER" id="PTHR43539:SF78">
    <property type="entry name" value="FLAVIN-CONTAINING MONOOXYGENASE"/>
    <property type="match status" value="1"/>
</dbReference>
<dbReference type="GO" id="GO:0004497">
    <property type="term" value="F:monooxygenase activity"/>
    <property type="evidence" value="ECO:0007669"/>
    <property type="project" value="TreeGrafter"/>
</dbReference>
<dbReference type="InterPro" id="IPR036188">
    <property type="entry name" value="FAD/NAD-bd_sf"/>
</dbReference>
<keyword evidence="3" id="KW-1185">Reference proteome</keyword>
<reference evidence="2" key="1">
    <citation type="submission" date="2022-05" db="EMBL/GenBank/DDBJ databases">
        <title>Comparative Genomics of Spacecraft Associated Microbes.</title>
        <authorList>
            <person name="Tran M.T."/>
            <person name="Wright A."/>
            <person name="Seuylemezian A."/>
            <person name="Eisen J."/>
            <person name="Coil D."/>
        </authorList>
    </citation>
    <scope>NUCLEOTIDE SEQUENCE</scope>
    <source>
        <strain evidence="2">214.1.1</strain>
    </source>
</reference>
<gene>
    <name evidence="2" type="ORF">M3202_11680</name>
</gene>
<dbReference type="AlphaFoldDB" id="A0A9X2DQQ4"/>
<evidence type="ECO:0000256" key="1">
    <source>
        <dbReference type="ARBA" id="ARBA00023002"/>
    </source>
</evidence>
<comment type="caution">
    <text evidence="2">The sequence shown here is derived from an EMBL/GenBank/DDBJ whole genome shotgun (WGS) entry which is preliminary data.</text>
</comment>
<protein>
    <submittedName>
        <fullName evidence="2">NAD(P)-binding domain-containing protein</fullName>
    </submittedName>
</protein>
<accession>A0A9X2DQQ4</accession>
<evidence type="ECO:0000313" key="3">
    <source>
        <dbReference type="Proteomes" id="UP001139179"/>
    </source>
</evidence>
<dbReference type="GO" id="GO:0050660">
    <property type="term" value="F:flavin adenine dinucleotide binding"/>
    <property type="evidence" value="ECO:0007669"/>
    <property type="project" value="TreeGrafter"/>
</dbReference>
<dbReference type="RefSeq" id="WP_251223504.1">
    <property type="nucleotide sequence ID" value="NZ_JAMBOL010000009.1"/>
</dbReference>
<dbReference type="PANTHER" id="PTHR43539">
    <property type="entry name" value="FLAVIN-BINDING MONOOXYGENASE-LIKE PROTEIN (AFU_ORTHOLOGUE AFUA_4G09220)"/>
    <property type="match status" value="1"/>
</dbReference>
<dbReference type="PRINTS" id="PR00411">
    <property type="entry name" value="PNDRDTASEI"/>
</dbReference>
<dbReference type="Pfam" id="PF13738">
    <property type="entry name" value="Pyr_redox_3"/>
    <property type="match status" value="1"/>
</dbReference>
<name>A0A9X2DQQ4_9BACI</name>
<dbReference type="Gene3D" id="3.50.50.60">
    <property type="entry name" value="FAD/NAD(P)-binding domain"/>
    <property type="match status" value="1"/>
</dbReference>
<dbReference type="InterPro" id="IPR050982">
    <property type="entry name" value="Auxin_biosynth/cation_transpt"/>
</dbReference>
<organism evidence="2 3">
    <name type="scientific">Halalkalibacter oceani</name>
    <dbReference type="NCBI Taxonomy" id="1653776"/>
    <lineage>
        <taxon>Bacteria</taxon>
        <taxon>Bacillati</taxon>
        <taxon>Bacillota</taxon>
        <taxon>Bacilli</taxon>
        <taxon>Bacillales</taxon>
        <taxon>Bacillaceae</taxon>
        <taxon>Halalkalibacter</taxon>
    </lineage>
</organism>
<evidence type="ECO:0000313" key="2">
    <source>
        <dbReference type="EMBL" id="MCM3714738.1"/>
    </source>
</evidence>
<keyword evidence="1" id="KW-0560">Oxidoreductase</keyword>
<dbReference type="SUPFAM" id="SSF51905">
    <property type="entry name" value="FAD/NAD(P)-binding domain"/>
    <property type="match status" value="1"/>
</dbReference>
<proteinExistence type="predicted"/>
<dbReference type="PRINTS" id="PR00368">
    <property type="entry name" value="FADPNR"/>
</dbReference>
<dbReference type="Proteomes" id="UP001139179">
    <property type="component" value="Unassembled WGS sequence"/>
</dbReference>